<accession>X1J8Y1</accession>
<gene>
    <name evidence="1" type="ORF">S06H3_05870</name>
</gene>
<proteinExistence type="predicted"/>
<reference evidence="1" key="1">
    <citation type="journal article" date="2014" name="Front. Microbiol.">
        <title>High frequency of phylogenetically diverse reductive dehalogenase-homologous genes in deep subseafloor sedimentary metagenomes.</title>
        <authorList>
            <person name="Kawai M."/>
            <person name="Futagami T."/>
            <person name="Toyoda A."/>
            <person name="Takaki Y."/>
            <person name="Nishi S."/>
            <person name="Hori S."/>
            <person name="Arai W."/>
            <person name="Tsubouchi T."/>
            <person name="Morono Y."/>
            <person name="Uchiyama I."/>
            <person name="Ito T."/>
            <person name="Fujiyama A."/>
            <person name="Inagaki F."/>
            <person name="Takami H."/>
        </authorList>
    </citation>
    <scope>NUCLEOTIDE SEQUENCE</scope>
    <source>
        <strain evidence="1">Expedition CK06-06</strain>
    </source>
</reference>
<comment type="caution">
    <text evidence="1">The sequence shown here is derived from an EMBL/GenBank/DDBJ whole genome shotgun (WGS) entry which is preliminary data.</text>
</comment>
<dbReference type="AlphaFoldDB" id="X1J8Y1"/>
<organism evidence="1">
    <name type="scientific">marine sediment metagenome</name>
    <dbReference type="NCBI Taxonomy" id="412755"/>
    <lineage>
        <taxon>unclassified sequences</taxon>
        <taxon>metagenomes</taxon>
        <taxon>ecological metagenomes</taxon>
    </lineage>
</organism>
<sequence length="84" mass="9245">MPTLMDKARELVSVAEGEILKKEATILALRRELVKVRGELAASRQQQHAVRSVKCQGCTYKVIALKALDEEGVGKKADLIREGV</sequence>
<dbReference type="EMBL" id="BARV01002220">
    <property type="protein sequence ID" value="GAH90422.1"/>
    <property type="molecule type" value="Genomic_DNA"/>
</dbReference>
<name>X1J8Y1_9ZZZZ</name>
<protein>
    <submittedName>
        <fullName evidence="1">Uncharacterized protein</fullName>
    </submittedName>
</protein>
<evidence type="ECO:0000313" key="1">
    <source>
        <dbReference type="EMBL" id="GAH90422.1"/>
    </source>
</evidence>